<dbReference type="InterPro" id="IPR036823">
    <property type="entry name" value="Ribosomal_uS7_dom_sf"/>
</dbReference>
<dbReference type="Gene3D" id="1.10.455.10">
    <property type="entry name" value="Ribosomal protein S7 domain"/>
    <property type="match status" value="1"/>
</dbReference>
<dbReference type="AlphaFoldDB" id="A0A8F2VX58"/>
<protein>
    <recommendedName>
        <fullName evidence="5">Small ribosomal subunit protein uS7 domain-containing protein</fullName>
    </recommendedName>
</protein>
<dbReference type="PANTHER" id="PTHR11205">
    <property type="entry name" value="RIBOSOMAL PROTEIN S7"/>
    <property type="match status" value="1"/>
</dbReference>
<evidence type="ECO:0000259" key="5">
    <source>
        <dbReference type="Pfam" id="PF00177"/>
    </source>
</evidence>
<feature type="domain" description="Small ribosomal subunit protein uS7" evidence="5">
    <location>
        <begin position="114"/>
        <end position="257"/>
    </location>
</feature>
<dbReference type="InterPro" id="IPR047988">
    <property type="entry name" value="Ribosomal_uS7m_fungi"/>
</dbReference>
<feature type="compositionally biased region" description="Basic and acidic residues" evidence="4">
    <location>
        <begin position="491"/>
        <end position="501"/>
    </location>
</feature>
<dbReference type="CDD" id="cd14868">
    <property type="entry name" value="uS7_Mitochondria_Fungi"/>
    <property type="match status" value="1"/>
</dbReference>
<dbReference type="Pfam" id="PF00177">
    <property type="entry name" value="Ribosomal_S7"/>
    <property type="match status" value="1"/>
</dbReference>
<dbReference type="GO" id="GO:1990904">
    <property type="term" value="C:ribonucleoprotein complex"/>
    <property type="evidence" value="ECO:0007669"/>
    <property type="project" value="UniProtKB-KW"/>
</dbReference>
<evidence type="ECO:0000256" key="1">
    <source>
        <dbReference type="ARBA" id="ARBA00007151"/>
    </source>
</evidence>
<dbReference type="GO" id="GO:0005840">
    <property type="term" value="C:ribosome"/>
    <property type="evidence" value="ECO:0007669"/>
    <property type="project" value="UniProtKB-KW"/>
</dbReference>
<dbReference type="EMBL" id="CP076749">
    <property type="protein sequence ID" value="QWW21369.1"/>
    <property type="molecule type" value="Genomic_DNA"/>
</dbReference>
<evidence type="ECO:0000313" key="6">
    <source>
        <dbReference type="EMBL" id="QWW21369.1"/>
    </source>
</evidence>
<keyword evidence="2" id="KW-0689">Ribosomal protein</keyword>
<sequence length="501" mass="57799">MGLFRALARSAIIGRSVAPRPTISSISAIQALRFNSSVSKDQEKRPSLTAQIFRPDKDQITDEDLDEWLKAVKTLKEGNKQPETETELYLSEFLKPEQFLQEKFEPSEEQLAEVEKYKGTPVPLKIDPVVEHLINVIMRHGKKTKARTTVSRALYIVHLKTRQDPVRILYEALDKMGPLFDTRTEKTGFAKNRVVPFALNLRQRHRYAMNWIIEGSRNKKSNSFSVRLAEEIINAHEGRSSGYDKRARMHKEATAQRSMPEFYVPTVPQVYRKIRYKVNYVLVDARSKWYSTSKNPRVISAKFHGQRLISLRVNPRDKYFIKPGEFLTVERKRLNSFSMNSFIALYSQPTNVTKIQVDEGTKEAEETRDEKRKDESLSISEMLYSSVKKASSHFRGFSRDGPVAIPSEKKENKRQRVYQFLRKMKHRKRVSSAENIKQKMESLHFDEPVESPSSKVWERVINDVSLSAAQISTGSAPGSRDEFENLSSDFTEGRRKEITSA</sequence>
<keyword evidence="3" id="KW-0687">Ribonucleoprotein</keyword>
<dbReference type="GO" id="GO:0006412">
    <property type="term" value="P:translation"/>
    <property type="evidence" value="ECO:0007669"/>
    <property type="project" value="InterPro"/>
</dbReference>
<gene>
    <name evidence="6" type="ORF">CA7LBN_000115</name>
</gene>
<evidence type="ECO:0000256" key="3">
    <source>
        <dbReference type="ARBA" id="ARBA00023274"/>
    </source>
</evidence>
<dbReference type="Proteomes" id="UP000825438">
    <property type="component" value="Chromosome I"/>
</dbReference>
<evidence type="ECO:0000256" key="4">
    <source>
        <dbReference type="SAM" id="MobiDB-lite"/>
    </source>
</evidence>
<dbReference type="SUPFAM" id="SSF47973">
    <property type="entry name" value="Ribosomal protein S7"/>
    <property type="match status" value="1"/>
</dbReference>
<evidence type="ECO:0000256" key="2">
    <source>
        <dbReference type="ARBA" id="ARBA00022980"/>
    </source>
</evidence>
<accession>A0A8F2VX58</accession>
<organism evidence="6">
    <name type="scientific">Candidozyma auris</name>
    <name type="common">Yeast</name>
    <name type="synonym">Candida auris</name>
    <dbReference type="NCBI Taxonomy" id="498019"/>
    <lineage>
        <taxon>Eukaryota</taxon>
        <taxon>Fungi</taxon>
        <taxon>Dikarya</taxon>
        <taxon>Ascomycota</taxon>
        <taxon>Saccharomycotina</taxon>
        <taxon>Pichiomycetes</taxon>
        <taxon>Metschnikowiaceae</taxon>
        <taxon>Candidozyma</taxon>
    </lineage>
</organism>
<feature type="region of interest" description="Disordered" evidence="4">
    <location>
        <begin position="471"/>
        <end position="501"/>
    </location>
</feature>
<name>A0A8F2VX58_CANAR</name>
<dbReference type="InterPro" id="IPR000235">
    <property type="entry name" value="Ribosomal_uS7"/>
</dbReference>
<reference evidence="6" key="1">
    <citation type="submission" date="2021-06" db="EMBL/GenBank/DDBJ databases">
        <title>Candida auris outbreak in lebanese hospital.</title>
        <authorList>
            <person name="Finianos M."/>
        </authorList>
    </citation>
    <scope>NUCLEOTIDE SEQUENCE</scope>
    <source>
        <strain evidence="6">CA7LBN</strain>
    </source>
</reference>
<proteinExistence type="inferred from homology"/>
<dbReference type="InterPro" id="IPR023798">
    <property type="entry name" value="Ribosomal_uS7_dom"/>
</dbReference>
<comment type="similarity">
    <text evidence="1">Belongs to the universal ribosomal protein uS7 family.</text>
</comment>